<dbReference type="RefSeq" id="WP_284102774.1">
    <property type="nucleotide sequence ID" value="NZ_JARRAF010000038.1"/>
</dbReference>
<dbReference type="SUPFAM" id="SSF56300">
    <property type="entry name" value="Metallo-dependent phosphatases"/>
    <property type="match status" value="1"/>
</dbReference>
<dbReference type="PANTHER" id="PTHR33393:SF13">
    <property type="entry name" value="PGA BIOSYNTHESIS PROTEIN CAPA"/>
    <property type="match status" value="1"/>
</dbReference>
<comment type="caution">
    <text evidence="5">The sequence shown here is derived from an EMBL/GenBank/DDBJ whole genome shotgun (WGS) entry which is preliminary data.</text>
</comment>
<accession>A0ABT7E2B9</accession>
<feature type="chain" id="PRO_5046902560" evidence="3">
    <location>
        <begin position="26"/>
        <end position="407"/>
    </location>
</feature>
<dbReference type="Pfam" id="PF09587">
    <property type="entry name" value="PGA_cap"/>
    <property type="match status" value="1"/>
</dbReference>
<name>A0ABT7E2B9_9NEIS</name>
<dbReference type="Proteomes" id="UP001172778">
    <property type="component" value="Unassembled WGS sequence"/>
</dbReference>
<keyword evidence="6" id="KW-1185">Reference proteome</keyword>
<dbReference type="SMART" id="SM00854">
    <property type="entry name" value="PGA_cap"/>
    <property type="match status" value="1"/>
</dbReference>
<sequence length="407" mass="43846">MASKLSQTLLAGLLLAGLTSLPAAARRNDPDTIRIAACGDVMMQNQNGGSRLPDKSLARFMSAMRPLFLAADVAYVNLEGPIGGSLPKNCRAGRCYRFSQSPLTARTLSDAGVNIAGVANNHAADMGETGQQSTRTALALQGIDTVGYFDVPSISWQLKHQRKVRMLAFSANSFAPDFRRPEALQQIQLAKRENEVLVIAVHMGCEGERCARIPGGAEWYQGENRGDPVAFARAAIDAGADLVLGSGPHVPRALEVYRERLIAYSLGNCAVGPGIDSSGKAGWAPLLTVTVDREGRLLNWDVASFRNNRSGVILDEQELALRWMLDATAGDFGQGSQQLLLSYWNRSVLSLKSTWGERLVHRLINTVDQAAPVPIQTAVNVANSLSRNGRTPDSSPIRTAQMSNGPR</sequence>
<organism evidence="5 6">
    <name type="scientific">Parachitinimonas caeni</name>
    <dbReference type="NCBI Taxonomy" id="3031301"/>
    <lineage>
        <taxon>Bacteria</taxon>
        <taxon>Pseudomonadati</taxon>
        <taxon>Pseudomonadota</taxon>
        <taxon>Betaproteobacteria</taxon>
        <taxon>Neisseriales</taxon>
        <taxon>Chitinibacteraceae</taxon>
        <taxon>Parachitinimonas</taxon>
    </lineage>
</organism>
<dbReference type="InterPro" id="IPR019079">
    <property type="entry name" value="Capsule_synth_CapA"/>
</dbReference>
<dbReference type="InterPro" id="IPR029052">
    <property type="entry name" value="Metallo-depent_PP-like"/>
</dbReference>
<feature type="region of interest" description="Disordered" evidence="2">
    <location>
        <begin position="384"/>
        <end position="407"/>
    </location>
</feature>
<dbReference type="EC" id="3.1.-.-" evidence="5"/>
<dbReference type="EMBL" id="JARRAF010000038">
    <property type="protein sequence ID" value="MDK2126456.1"/>
    <property type="molecule type" value="Genomic_DNA"/>
</dbReference>
<comment type="similarity">
    <text evidence="1">Belongs to the CapA family.</text>
</comment>
<keyword evidence="5" id="KW-0378">Hydrolase</keyword>
<protein>
    <submittedName>
        <fullName evidence="5">CapA family protein</fullName>
        <ecNumber evidence="5">3.1.-.-</ecNumber>
    </submittedName>
</protein>
<proteinExistence type="inferred from homology"/>
<evidence type="ECO:0000259" key="4">
    <source>
        <dbReference type="SMART" id="SM00854"/>
    </source>
</evidence>
<evidence type="ECO:0000256" key="2">
    <source>
        <dbReference type="SAM" id="MobiDB-lite"/>
    </source>
</evidence>
<keyword evidence="3" id="KW-0732">Signal</keyword>
<evidence type="ECO:0000313" key="6">
    <source>
        <dbReference type="Proteomes" id="UP001172778"/>
    </source>
</evidence>
<evidence type="ECO:0000313" key="5">
    <source>
        <dbReference type="EMBL" id="MDK2126456.1"/>
    </source>
</evidence>
<feature type="domain" description="Capsule synthesis protein CapA" evidence="4">
    <location>
        <begin position="34"/>
        <end position="273"/>
    </location>
</feature>
<dbReference type="GO" id="GO:0016787">
    <property type="term" value="F:hydrolase activity"/>
    <property type="evidence" value="ECO:0007669"/>
    <property type="project" value="UniProtKB-KW"/>
</dbReference>
<dbReference type="PANTHER" id="PTHR33393">
    <property type="entry name" value="POLYGLUTAMINE SYNTHESIS ACCESSORY PROTEIN RV0574C-RELATED"/>
    <property type="match status" value="1"/>
</dbReference>
<dbReference type="InterPro" id="IPR052169">
    <property type="entry name" value="CW_Biosynth-Accessory"/>
</dbReference>
<reference evidence="5" key="1">
    <citation type="submission" date="2023-03" db="EMBL/GenBank/DDBJ databases">
        <title>Chitinimonas shenzhenensis gen. nov., sp. nov., a novel member of family Burkholderiaceae isolated from activated sludge collected in Shen Zhen, China.</title>
        <authorList>
            <person name="Wang X."/>
        </authorList>
    </citation>
    <scope>NUCLEOTIDE SEQUENCE</scope>
    <source>
        <strain evidence="5">DQS-5</strain>
    </source>
</reference>
<evidence type="ECO:0000256" key="3">
    <source>
        <dbReference type="SAM" id="SignalP"/>
    </source>
</evidence>
<evidence type="ECO:0000256" key="1">
    <source>
        <dbReference type="ARBA" id="ARBA00005662"/>
    </source>
</evidence>
<gene>
    <name evidence="5" type="ORF">PZA18_20660</name>
</gene>
<feature type="signal peptide" evidence="3">
    <location>
        <begin position="1"/>
        <end position="25"/>
    </location>
</feature>